<organism evidence="2 3">
    <name type="scientific">Streptomyces syringium</name>
    <dbReference type="NCBI Taxonomy" id="76729"/>
    <lineage>
        <taxon>Bacteria</taxon>
        <taxon>Bacillati</taxon>
        <taxon>Actinomycetota</taxon>
        <taxon>Actinomycetes</taxon>
        <taxon>Kitasatosporales</taxon>
        <taxon>Streptomycetaceae</taxon>
        <taxon>Streptomyces</taxon>
    </lineage>
</organism>
<proteinExistence type="predicted"/>
<dbReference type="SUPFAM" id="SSF47413">
    <property type="entry name" value="lambda repressor-like DNA-binding domains"/>
    <property type="match status" value="1"/>
</dbReference>
<dbReference type="Proteomes" id="UP001519291">
    <property type="component" value="Unassembled WGS sequence"/>
</dbReference>
<dbReference type="InterPro" id="IPR011990">
    <property type="entry name" value="TPR-like_helical_dom_sf"/>
</dbReference>
<protein>
    <submittedName>
        <fullName evidence="2">Transcriptional regulator with XRE-family HTH domain</fullName>
    </submittedName>
</protein>
<comment type="caution">
    <text evidence="2">The sequence shown here is derived from an EMBL/GenBank/DDBJ whole genome shotgun (WGS) entry which is preliminary data.</text>
</comment>
<dbReference type="Gene3D" id="1.10.260.40">
    <property type="entry name" value="lambda repressor-like DNA-binding domains"/>
    <property type="match status" value="1"/>
</dbReference>
<feature type="domain" description="HTH cro/C1-type" evidence="1">
    <location>
        <begin position="13"/>
        <end position="67"/>
    </location>
</feature>
<dbReference type="InterPro" id="IPR001387">
    <property type="entry name" value="Cro/C1-type_HTH"/>
</dbReference>
<dbReference type="GeneID" id="91568555"/>
<evidence type="ECO:0000313" key="2">
    <source>
        <dbReference type="EMBL" id="MBP2402217.1"/>
    </source>
</evidence>
<dbReference type="EMBL" id="JAGIOH010000001">
    <property type="protein sequence ID" value="MBP2402217.1"/>
    <property type="molecule type" value="Genomic_DNA"/>
</dbReference>
<dbReference type="PROSITE" id="PS50943">
    <property type="entry name" value="HTH_CROC1"/>
    <property type="match status" value="1"/>
</dbReference>
<dbReference type="InterPro" id="IPR010982">
    <property type="entry name" value="Lambda_DNA-bd_dom_sf"/>
</dbReference>
<dbReference type="CDD" id="cd00093">
    <property type="entry name" value="HTH_XRE"/>
    <property type="match status" value="1"/>
</dbReference>
<keyword evidence="3" id="KW-1185">Reference proteome</keyword>
<dbReference type="Gene3D" id="1.25.40.10">
    <property type="entry name" value="Tetratricopeptide repeat domain"/>
    <property type="match status" value="1"/>
</dbReference>
<dbReference type="Pfam" id="PF01381">
    <property type="entry name" value="HTH_3"/>
    <property type="match status" value="1"/>
</dbReference>
<evidence type="ECO:0000313" key="3">
    <source>
        <dbReference type="Proteomes" id="UP001519291"/>
    </source>
</evidence>
<evidence type="ECO:0000259" key="1">
    <source>
        <dbReference type="PROSITE" id="PS50943"/>
    </source>
</evidence>
<name>A0ABS4Y0D3_9ACTN</name>
<gene>
    <name evidence="2" type="ORF">JO379_001686</name>
</gene>
<dbReference type="RefSeq" id="WP_130877179.1">
    <property type="nucleotide sequence ID" value="NZ_JAGIOH010000001.1"/>
</dbReference>
<dbReference type="SMART" id="SM00530">
    <property type="entry name" value="HTH_XRE"/>
    <property type="match status" value="1"/>
</dbReference>
<sequence length="400" mass="43622">MTTASHRGVGRRIAYYRRVAHLTQRQLADAALLALGTVRKLERDERGASDSVLEALADALGIDPAKLLPPGEHSNDRVHRAMPRLSAVIATYDMPDDGPVRPLSELRAAVDEAMDWRLRAQYVRIARQIPCLLAELSRALLTESGSGRREAAGLLVGAYRTADAVAYKYGARDLSARLIDLMRWAAQQAEDSLLEATVAYVRTETYFAARAHTQGLRALETAIDASPAPSNAESIAARGALHMRAAVIAGRTGNVSAAEDHLTTARALGDRVPEAVYQGTAFGPTSVRVHEVSVAVGLGNDHARRALDVAREWAPPSNLPEERRSGFYIELARAQLWAGRPDDAFASLKTARRIAPQHTREHAWVREDAATLRRLKRGDAESLTRFAEWCQAGPCAHRSG</sequence>
<dbReference type="SUPFAM" id="SSF48452">
    <property type="entry name" value="TPR-like"/>
    <property type="match status" value="1"/>
</dbReference>
<accession>A0ABS4Y0D3</accession>
<reference evidence="2 3" key="1">
    <citation type="submission" date="2021-03" db="EMBL/GenBank/DDBJ databases">
        <title>Sequencing the genomes of 1000 actinobacteria strains.</title>
        <authorList>
            <person name="Klenk H.-P."/>
        </authorList>
    </citation>
    <scope>NUCLEOTIDE SEQUENCE [LARGE SCALE GENOMIC DNA]</scope>
    <source>
        <strain evidence="2 3">DSM 41480</strain>
    </source>
</reference>